<dbReference type="Proteomes" id="UP000232003">
    <property type="component" value="Chromosome"/>
</dbReference>
<accession>A0A2K8SMI0</accession>
<dbReference type="EMBL" id="CP024785">
    <property type="protein sequence ID" value="AUB36684.1"/>
    <property type="molecule type" value="Genomic_DNA"/>
</dbReference>
<dbReference type="KEGG" id="nfl:COO91_02605"/>
<organism evidence="1 2">
    <name type="scientific">Nostoc flagelliforme CCNUN1</name>
    <dbReference type="NCBI Taxonomy" id="2038116"/>
    <lineage>
        <taxon>Bacteria</taxon>
        <taxon>Bacillati</taxon>
        <taxon>Cyanobacteriota</taxon>
        <taxon>Cyanophyceae</taxon>
        <taxon>Nostocales</taxon>
        <taxon>Nostocaceae</taxon>
        <taxon>Nostoc</taxon>
    </lineage>
</organism>
<reference evidence="1 2" key="1">
    <citation type="submission" date="2017-11" db="EMBL/GenBank/DDBJ databases">
        <title>Complete genome of a free-living desiccation-tolerant cyanobacterium and its photosynthetic adaptation to extreme terrestrial habitat.</title>
        <authorList>
            <person name="Shang J."/>
        </authorList>
    </citation>
    <scope>NUCLEOTIDE SEQUENCE [LARGE SCALE GENOMIC DNA]</scope>
    <source>
        <strain evidence="1 2">CCNUN1</strain>
    </source>
</reference>
<proteinExistence type="predicted"/>
<keyword evidence="2" id="KW-1185">Reference proteome</keyword>
<evidence type="ECO:0000313" key="2">
    <source>
        <dbReference type="Proteomes" id="UP000232003"/>
    </source>
</evidence>
<protein>
    <submittedName>
        <fullName evidence="1">Uncharacterized protein</fullName>
    </submittedName>
</protein>
<gene>
    <name evidence="1" type="ORF">COO91_02605</name>
</gene>
<name>A0A2K8SMI0_9NOSO</name>
<evidence type="ECO:0000313" key="1">
    <source>
        <dbReference type="EMBL" id="AUB36684.1"/>
    </source>
</evidence>
<sequence>MSPINLRVARSHFLTQQSNNNHSHLSDRHLAVQYLEIT</sequence>
<dbReference type="AlphaFoldDB" id="A0A2K8SMI0"/>